<protein>
    <submittedName>
        <fullName evidence="1">Uncharacterized protein</fullName>
    </submittedName>
</protein>
<reference evidence="1 2" key="1">
    <citation type="submission" date="2018-02" db="EMBL/GenBank/DDBJ databases">
        <title>Identification and Molecular Characterization of a Novel Bacteriophage isolated from Anoxybacillus caldiproteolyticus.</title>
        <authorList>
            <person name="Sahin E."/>
            <person name="Karaca B."/>
            <person name="Gursoy G.E."/>
            <person name="Coleri Cihan A."/>
        </authorList>
    </citation>
    <scope>NUCLEOTIDE SEQUENCE [LARGE SCALE GENOMIC DNA]</scope>
</reference>
<dbReference type="InterPro" id="IPR054221">
    <property type="entry name" value="DUF6941"/>
</dbReference>
<dbReference type="Pfam" id="PF22091">
    <property type="entry name" value="DUF6941"/>
    <property type="match status" value="1"/>
</dbReference>
<organism evidence="1 2">
    <name type="scientific">Anoxybacillus phage A403</name>
    <dbReference type="NCBI Taxonomy" id="2099336"/>
    <lineage>
        <taxon>Viruses</taxon>
        <taxon>Duplodnaviria</taxon>
        <taxon>Heunggongvirae</taxon>
        <taxon>Uroviricota</taxon>
        <taxon>Caudoviricetes</taxon>
        <taxon>Tandoganvirus</taxon>
        <taxon>Tandoganvirus A403</taxon>
    </lineage>
</organism>
<evidence type="ECO:0000313" key="1">
    <source>
        <dbReference type="EMBL" id="AVO22623.1"/>
    </source>
</evidence>
<name>A0A2P1JU14_9CAUD</name>
<proteinExistence type="predicted"/>
<keyword evidence="2" id="KW-1185">Reference proteome</keyword>
<dbReference type="Proteomes" id="UP000240948">
    <property type="component" value="Segment"/>
</dbReference>
<dbReference type="RefSeq" id="YP_009837593.1">
    <property type="nucleotide sequence ID" value="NC_048701.1"/>
</dbReference>
<dbReference type="EMBL" id="MG969427">
    <property type="protein sequence ID" value="AVO22623.1"/>
    <property type="molecule type" value="Genomic_DNA"/>
</dbReference>
<accession>A0A2P1JU14</accession>
<dbReference type="GeneID" id="55607784"/>
<evidence type="ECO:0000313" key="2">
    <source>
        <dbReference type="Proteomes" id="UP000240948"/>
    </source>
</evidence>
<dbReference type="KEGG" id="vg:55607784"/>
<sequence>MIQNISYIIISDGVYKDNEDNLIIHKPLNHIEVNELPTRTSFELTIGLINLRRETIYDIDVTIFEPGGHRIVSEGYSIQMSDKIKTDIGYVTINTKIHDISLPSDGTYKIFVSMSPTGDEKIMCFTVCQGSGTK</sequence>